<organism evidence="3 4">
    <name type="scientific">Paenibacillus aceti</name>
    <dbReference type="NCBI Taxonomy" id="1820010"/>
    <lineage>
        <taxon>Bacteria</taxon>
        <taxon>Bacillati</taxon>
        <taxon>Bacillota</taxon>
        <taxon>Bacilli</taxon>
        <taxon>Bacillales</taxon>
        <taxon>Paenibacillaceae</taxon>
        <taxon>Paenibacillus</taxon>
    </lineage>
</organism>
<evidence type="ECO:0000256" key="1">
    <source>
        <dbReference type="SAM" id="Coils"/>
    </source>
</evidence>
<dbReference type="InterPro" id="IPR029111">
    <property type="entry name" value="Ntox30"/>
</dbReference>
<accession>A0ABQ1VWZ7</accession>
<dbReference type="Pfam" id="PF15532">
    <property type="entry name" value="Ntox30"/>
    <property type="match status" value="1"/>
</dbReference>
<protein>
    <recommendedName>
        <fullName evidence="2">Bacterial toxin 30 domain-containing protein</fullName>
    </recommendedName>
</protein>
<evidence type="ECO:0000259" key="2">
    <source>
        <dbReference type="Pfam" id="PF15532"/>
    </source>
</evidence>
<proteinExistence type="predicted"/>
<comment type="caution">
    <text evidence="3">The sequence shown here is derived from an EMBL/GenBank/DDBJ whole genome shotgun (WGS) entry which is preliminary data.</text>
</comment>
<keyword evidence="1" id="KW-0175">Coiled coil</keyword>
<dbReference type="Proteomes" id="UP000608420">
    <property type="component" value="Unassembled WGS sequence"/>
</dbReference>
<name>A0ABQ1VWZ7_9BACL</name>
<gene>
    <name evidence="3" type="ORF">GCM10010913_26770</name>
</gene>
<sequence>MSKDVNRLLRDTEANYSEYYVREAAQEAESILREIEVLARRLDDQMREKVDGLRSAAGQYADTDRQVEKLLQTQSSTPHFDHTFPFLAAQSQDLKEHSLFHSNKSSSSGSIKFPNRFELLQDFQHQGIMNRLHALMQEKGERDWELVDDDQIVTIIMDMQAQIEANSPPSKLPDGTPIDPYNKENETTLTYFQEHIQHEQMVNPGLEYLIWLEETYGKTEWREKVESVDSVLRTFGQTLARETVMGTMGTVQLVFQFATDPVSTTQEVLNSAIYLVQNPQVIWEGAKKLYKDFENGTPEQKTEMLTVFSSFFVPGMQVNKLGKAAKLGAIARAANKLEYPKKIVRLPPDMGPIYFKKTPEGKWTRVPNVGRTDIGEGRLVSPNGEVLTGKPSKVIEPGTKGTPKAPNIDLNRIGTGAVGDFQNVKDVNDLISRIPADAKQIPWREVTGGAKEGIKFRWVDEAGKTWDVRAHSIDPSAPPGSNAANGWIYRVEIKQVNPKWKWTMDSNGNFHKENVLKENSPYYNESIANETHIPFAP</sequence>
<reference evidence="4" key="1">
    <citation type="journal article" date="2019" name="Int. J. Syst. Evol. Microbiol.">
        <title>The Global Catalogue of Microorganisms (GCM) 10K type strain sequencing project: providing services to taxonomists for standard genome sequencing and annotation.</title>
        <authorList>
            <consortium name="The Broad Institute Genomics Platform"/>
            <consortium name="The Broad Institute Genome Sequencing Center for Infectious Disease"/>
            <person name="Wu L."/>
            <person name="Ma J."/>
        </authorList>
    </citation>
    <scope>NUCLEOTIDE SEQUENCE [LARGE SCALE GENOMIC DNA]</scope>
    <source>
        <strain evidence="4">CGMCC 1.15420</strain>
    </source>
</reference>
<keyword evidence="4" id="KW-1185">Reference proteome</keyword>
<evidence type="ECO:0000313" key="3">
    <source>
        <dbReference type="EMBL" id="GGG03595.1"/>
    </source>
</evidence>
<dbReference type="EMBL" id="BMIW01000018">
    <property type="protein sequence ID" value="GGG03595.1"/>
    <property type="molecule type" value="Genomic_DNA"/>
</dbReference>
<evidence type="ECO:0000313" key="4">
    <source>
        <dbReference type="Proteomes" id="UP000608420"/>
    </source>
</evidence>
<feature type="coiled-coil region" evidence="1">
    <location>
        <begin position="21"/>
        <end position="48"/>
    </location>
</feature>
<dbReference type="RefSeq" id="WP_162944300.1">
    <property type="nucleotide sequence ID" value="NZ_BMIW01000018.1"/>
</dbReference>
<feature type="domain" description="Bacterial toxin 30" evidence="2">
    <location>
        <begin position="429"/>
        <end position="535"/>
    </location>
</feature>